<dbReference type="InterPro" id="IPR050425">
    <property type="entry name" value="NAD(P)_dehydrat-like"/>
</dbReference>
<accession>A0A5C3P538</accession>
<dbReference type="InterPro" id="IPR036291">
    <property type="entry name" value="NAD(P)-bd_dom_sf"/>
</dbReference>
<dbReference type="STRING" id="1314778.A0A5C3P538"/>
<name>A0A5C3P538_9APHY</name>
<dbReference type="PANTHER" id="PTHR10366:SF564">
    <property type="entry name" value="STEROL-4-ALPHA-CARBOXYLATE 3-DEHYDROGENASE, DECARBOXYLATING"/>
    <property type="match status" value="1"/>
</dbReference>
<evidence type="ECO:0000259" key="3">
    <source>
        <dbReference type="Pfam" id="PF01370"/>
    </source>
</evidence>
<dbReference type="GO" id="GO:0016616">
    <property type="term" value="F:oxidoreductase activity, acting on the CH-OH group of donors, NAD or NADP as acceptor"/>
    <property type="evidence" value="ECO:0007669"/>
    <property type="project" value="TreeGrafter"/>
</dbReference>
<dbReference type="FunCoup" id="A0A5C3P538">
    <property type="interactions" value="66"/>
</dbReference>
<dbReference type="SUPFAM" id="SSF51735">
    <property type="entry name" value="NAD(P)-binding Rossmann-fold domains"/>
    <property type="match status" value="1"/>
</dbReference>
<dbReference type="PANTHER" id="PTHR10366">
    <property type="entry name" value="NAD DEPENDENT EPIMERASE/DEHYDRATASE"/>
    <property type="match status" value="1"/>
</dbReference>
<dbReference type="InParanoid" id="A0A5C3P538"/>
<keyword evidence="1" id="KW-0560">Oxidoreductase</keyword>
<sequence>MPSIPSGKVLVTGANGFVAVWVLQDLLEHAFSVRGTVRSEDKATYLRDRFATYRDRFEIVVVSNMTADGACNEAVEGVDAILHLASPTDLNSNDPSAVINPAVEGTLSILNSALKHRATVRRVVILSSAAAIFSPPRPEDAGTRVLDERDWNEFSPKEVQGKGGKASGSDIYRTSKTLAERAAWKLYEDAKAKGGLEWDLVTLNPPFVYGPVIHEVPTLEGFGGTARMWYDHIVKGDLMGEALTRNGYSYVDVRDLARAHVLALTVTEAGGERFLICAGSCVMQQFVDAARQVTDKIPAGEPSYRKEDAVHPTLYNAEKSREVLGLRYRSLEATAADIIRDLESRGWVP</sequence>
<organism evidence="4 5">
    <name type="scientific">Polyporus arcularius HHB13444</name>
    <dbReference type="NCBI Taxonomy" id="1314778"/>
    <lineage>
        <taxon>Eukaryota</taxon>
        <taxon>Fungi</taxon>
        <taxon>Dikarya</taxon>
        <taxon>Basidiomycota</taxon>
        <taxon>Agaricomycotina</taxon>
        <taxon>Agaricomycetes</taxon>
        <taxon>Polyporales</taxon>
        <taxon>Polyporaceae</taxon>
        <taxon>Polyporus</taxon>
    </lineage>
</organism>
<dbReference type="Proteomes" id="UP000308197">
    <property type="component" value="Unassembled WGS sequence"/>
</dbReference>
<keyword evidence="5" id="KW-1185">Reference proteome</keyword>
<evidence type="ECO:0000313" key="5">
    <source>
        <dbReference type="Proteomes" id="UP000308197"/>
    </source>
</evidence>
<dbReference type="Pfam" id="PF01370">
    <property type="entry name" value="Epimerase"/>
    <property type="match status" value="1"/>
</dbReference>
<feature type="domain" description="NAD-dependent epimerase/dehydratase" evidence="3">
    <location>
        <begin position="9"/>
        <end position="276"/>
    </location>
</feature>
<proteinExistence type="inferred from homology"/>
<evidence type="ECO:0000313" key="4">
    <source>
        <dbReference type="EMBL" id="TFK84591.1"/>
    </source>
</evidence>
<dbReference type="AlphaFoldDB" id="A0A5C3P538"/>
<dbReference type="Gene3D" id="3.40.50.720">
    <property type="entry name" value="NAD(P)-binding Rossmann-like Domain"/>
    <property type="match status" value="1"/>
</dbReference>
<reference evidence="4 5" key="1">
    <citation type="journal article" date="2019" name="Nat. Ecol. Evol.">
        <title>Megaphylogeny resolves global patterns of mushroom evolution.</title>
        <authorList>
            <person name="Varga T."/>
            <person name="Krizsan K."/>
            <person name="Foldi C."/>
            <person name="Dima B."/>
            <person name="Sanchez-Garcia M."/>
            <person name="Sanchez-Ramirez S."/>
            <person name="Szollosi G.J."/>
            <person name="Szarkandi J.G."/>
            <person name="Papp V."/>
            <person name="Albert L."/>
            <person name="Andreopoulos W."/>
            <person name="Angelini C."/>
            <person name="Antonin V."/>
            <person name="Barry K.W."/>
            <person name="Bougher N.L."/>
            <person name="Buchanan P."/>
            <person name="Buyck B."/>
            <person name="Bense V."/>
            <person name="Catcheside P."/>
            <person name="Chovatia M."/>
            <person name="Cooper J."/>
            <person name="Damon W."/>
            <person name="Desjardin D."/>
            <person name="Finy P."/>
            <person name="Geml J."/>
            <person name="Haridas S."/>
            <person name="Hughes K."/>
            <person name="Justo A."/>
            <person name="Karasinski D."/>
            <person name="Kautmanova I."/>
            <person name="Kiss B."/>
            <person name="Kocsube S."/>
            <person name="Kotiranta H."/>
            <person name="LaButti K.M."/>
            <person name="Lechner B.E."/>
            <person name="Liimatainen K."/>
            <person name="Lipzen A."/>
            <person name="Lukacs Z."/>
            <person name="Mihaltcheva S."/>
            <person name="Morgado L.N."/>
            <person name="Niskanen T."/>
            <person name="Noordeloos M.E."/>
            <person name="Ohm R.A."/>
            <person name="Ortiz-Santana B."/>
            <person name="Ovrebo C."/>
            <person name="Racz N."/>
            <person name="Riley R."/>
            <person name="Savchenko A."/>
            <person name="Shiryaev A."/>
            <person name="Soop K."/>
            <person name="Spirin V."/>
            <person name="Szebenyi C."/>
            <person name="Tomsovsky M."/>
            <person name="Tulloss R.E."/>
            <person name="Uehling J."/>
            <person name="Grigoriev I.V."/>
            <person name="Vagvolgyi C."/>
            <person name="Papp T."/>
            <person name="Martin F.M."/>
            <person name="Miettinen O."/>
            <person name="Hibbett D.S."/>
            <person name="Nagy L.G."/>
        </authorList>
    </citation>
    <scope>NUCLEOTIDE SEQUENCE [LARGE SCALE GENOMIC DNA]</scope>
    <source>
        <strain evidence="4 5">HHB13444</strain>
    </source>
</reference>
<gene>
    <name evidence="4" type="ORF">K466DRAFT_527129</name>
</gene>
<evidence type="ECO:0000256" key="1">
    <source>
        <dbReference type="ARBA" id="ARBA00023002"/>
    </source>
</evidence>
<comment type="similarity">
    <text evidence="2">Belongs to the NAD(P)-dependent epimerase/dehydratase family. Dihydroflavonol-4-reductase subfamily.</text>
</comment>
<protein>
    <submittedName>
        <fullName evidence="4">NAD(P)-binding protein</fullName>
    </submittedName>
</protein>
<evidence type="ECO:0000256" key="2">
    <source>
        <dbReference type="ARBA" id="ARBA00023445"/>
    </source>
</evidence>
<dbReference type="InterPro" id="IPR001509">
    <property type="entry name" value="Epimerase_deHydtase"/>
</dbReference>
<dbReference type="EMBL" id="ML211306">
    <property type="protein sequence ID" value="TFK84591.1"/>
    <property type="molecule type" value="Genomic_DNA"/>
</dbReference>